<protein>
    <recommendedName>
        <fullName evidence="3">Transposase IS200 like protein</fullName>
    </recommendedName>
</protein>
<dbReference type="RefSeq" id="WP_207705773.1">
    <property type="nucleotide sequence ID" value="NZ_CABHNW010000046.1"/>
</dbReference>
<proteinExistence type="predicted"/>
<gene>
    <name evidence="1" type="ORF">RSSSTS7063_00033</name>
</gene>
<dbReference type="AlphaFoldDB" id="A0A564VTD3"/>
<name>A0A564VTD3_9FIRM</name>
<evidence type="ECO:0000313" key="2">
    <source>
        <dbReference type="Proteomes" id="UP000408482"/>
    </source>
</evidence>
<reference evidence="1 2" key="1">
    <citation type="submission" date="2019-07" db="EMBL/GenBank/DDBJ databases">
        <authorList>
            <person name="Hibberd C M."/>
            <person name="Gehrig L. J."/>
            <person name="Chang H.-W."/>
            <person name="Venkatesh S."/>
        </authorList>
    </citation>
    <scope>NUCLEOTIDE SEQUENCE [LARGE SCALE GENOMIC DNA]</scope>
    <source>
        <strain evidence="1">Blautia_luti_SSTS_Bg7063</strain>
    </source>
</reference>
<accession>A0A564VTD3</accession>
<dbReference type="Proteomes" id="UP000408482">
    <property type="component" value="Unassembled WGS sequence"/>
</dbReference>
<organism evidence="1 2">
    <name type="scientific">Blautia luti</name>
    <dbReference type="NCBI Taxonomy" id="89014"/>
    <lineage>
        <taxon>Bacteria</taxon>
        <taxon>Bacillati</taxon>
        <taxon>Bacillota</taxon>
        <taxon>Clostridia</taxon>
        <taxon>Lachnospirales</taxon>
        <taxon>Lachnospiraceae</taxon>
        <taxon>Blautia</taxon>
    </lineage>
</organism>
<dbReference type="EMBL" id="CABHNW010000046">
    <property type="protein sequence ID" value="VUX35022.1"/>
    <property type="molecule type" value="Genomic_DNA"/>
</dbReference>
<sequence length="45" mass="5186">MKDAFWGQIFCLLNAGGATIETIRQYIESQGEKNEPRRKNKDLSK</sequence>
<evidence type="ECO:0008006" key="3">
    <source>
        <dbReference type="Google" id="ProtNLM"/>
    </source>
</evidence>
<keyword evidence="2" id="KW-1185">Reference proteome</keyword>
<evidence type="ECO:0000313" key="1">
    <source>
        <dbReference type="EMBL" id="VUX35022.1"/>
    </source>
</evidence>